<protein>
    <submittedName>
        <fullName evidence="2">Uncharacterized protein</fullName>
    </submittedName>
</protein>
<feature type="region of interest" description="Disordered" evidence="1">
    <location>
        <begin position="1"/>
        <end position="20"/>
    </location>
</feature>
<evidence type="ECO:0000313" key="2">
    <source>
        <dbReference type="EMBL" id="JAH55080.1"/>
    </source>
</evidence>
<sequence length="20" mass="2157">MGHTISPHQNCDSFSNVSVP</sequence>
<reference evidence="2" key="1">
    <citation type="submission" date="2014-11" db="EMBL/GenBank/DDBJ databases">
        <authorList>
            <person name="Amaro Gonzalez C."/>
        </authorList>
    </citation>
    <scope>NUCLEOTIDE SEQUENCE</scope>
</reference>
<evidence type="ECO:0000256" key="1">
    <source>
        <dbReference type="SAM" id="MobiDB-lite"/>
    </source>
</evidence>
<name>A0A0E9TQB3_ANGAN</name>
<organism evidence="2">
    <name type="scientific">Anguilla anguilla</name>
    <name type="common">European freshwater eel</name>
    <name type="synonym">Muraena anguilla</name>
    <dbReference type="NCBI Taxonomy" id="7936"/>
    <lineage>
        <taxon>Eukaryota</taxon>
        <taxon>Metazoa</taxon>
        <taxon>Chordata</taxon>
        <taxon>Craniata</taxon>
        <taxon>Vertebrata</taxon>
        <taxon>Euteleostomi</taxon>
        <taxon>Actinopterygii</taxon>
        <taxon>Neopterygii</taxon>
        <taxon>Teleostei</taxon>
        <taxon>Anguilliformes</taxon>
        <taxon>Anguillidae</taxon>
        <taxon>Anguilla</taxon>
    </lineage>
</organism>
<dbReference type="EMBL" id="GBXM01047402">
    <property type="protein sequence ID" value="JAH61175.1"/>
    <property type="molecule type" value="Transcribed_RNA"/>
</dbReference>
<accession>A0A0E9TQB3</accession>
<dbReference type="EMBL" id="GBXM01053497">
    <property type="protein sequence ID" value="JAH55080.1"/>
    <property type="molecule type" value="Transcribed_RNA"/>
</dbReference>
<proteinExistence type="predicted"/>
<reference evidence="2" key="2">
    <citation type="journal article" date="2015" name="Fish Shellfish Immunol.">
        <title>Early steps in the European eel (Anguilla anguilla)-Vibrio vulnificus interaction in the gills: Role of the RtxA13 toxin.</title>
        <authorList>
            <person name="Callol A."/>
            <person name="Pajuelo D."/>
            <person name="Ebbesson L."/>
            <person name="Teles M."/>
            <person name="MacKenzie S."/>
            <person name="Amaro C."/>
        </authorList>
    </citation>
    <scope>NUCLEOTIDE SEQUENCE</scope>
</reference>
<dbReference type="AlphaFoldDB" id="A0A0E9TQB3"/>